<dbReference type="GO" id="GO:0019698">
    <property type="term" value="P:D-galacturonate catabolic process"/>
    <property type="evidence" value="ECO:0007669"/>
    <property type="project" value="TreeGrafter"/>
</dbReference>
<evidence type="ECO:0000259" key="5">
    <source>
        <dbReference type="Pfam" id="PF01232"/>
    </source>
</evidence>
<accession>A0A4V2T4H7</accession>
<sequence length="482" mass="55488">MKLCKDIHQHSKYPERILQFGEGNFLRAFVDLIVHTMNEEADFNSGIVVIQPIQNGLIEILNLQDGLYTLYLKGIQDGQVTSEHKVIDCVTRGINPYTDYDQYLKLAENPDLRFVISNTTEAGIFLHKKDRLEDRPQVSFPGKLTALLYRRYKFFNGDKSKGLIFIPCELIEKNGDKLKEIILKFVELWELESEFLQWIIEANIFCNSLVDRIVPGYPRERLEEIYRELGYEDDLVVEAEPFHLWVIEGPDFVKSEFPVDKVGLNVLFVDDITPYRTRKVRILNGAHTSMVPVAYLYGIDTVREAIEDEVVGKFVKDTIFEEIIPTLDLTKEELEAFANSVIDRFKNPFIKHDLMSIALNSMSKFETRVLPSILEYQNREGKLPLKLTFSLAALINFHRGERNGEKIVLSDDAAILEQYASLWKVHDGSSEQLKTIVATILSNEKVWKMDLNQVSGLTDAITTYLTNILELGMKKAIFQVMY</sequence>
<evidence type="ECO:0000256" key="3">
    <source>
        <dbReference type="ARBA" id="ARBA00048615"/>
    </source>
</evidence>
<dbReference type="GO" id="GO:0005829">
    <property type="term" value="C:cytosol"/>
    <property type="evidence" value="ECO:0007669"/>
    <property type="project" value="TreeGrafter"/>
</dbReference>
<dbReference type="NCBIfam" id="NF002969">
    <property type="entry name" value="PRK03643.1"/>
    <property type="match status" value="1"/>
</dbReference>
<dbReference type="PRINTS" id="PR00084">
    <property type="entry name" value="MTLDHDRGNASE"/>
</dbReference>
<dbReference type="HAMAP" id="MF_00670">
    <property type="entry name" value="Altron_oxidoreduct"/>
    <property type="match status" value="1"/>
</dbReference>
<dbReference type="SUPFAM" id="SSF51735">
    <property type="entry name" value="NAD(P)-binding Rossmann-fold domains"/>
    <property type="match status" value="1"/>
</dbReference>
<dbReference type="PANTHER" id="PTHR30524">
    <property type="entry name" value="MANNITOL-1-PHOSPHATE 5-DEHYDROGENASE"/>
    <property type="match status" value="1"/>
</dbReference>
<organism evidence="7 8">
    <name type="scientific">Serpentinicella alkaliphila</name>
    <dbReference type="NCBI Taxonomy" id="1734049"/>
    <lineage>
        <taxon>Bacteria</taxon>
        <taxon>Bacillati</taxon>
        <taxon>Bacillota</taxon>
        <taxon>Clostridia</taxon>
        <taxon>Peptostreptococcales</taxon>
        <taxon>Natronincolaceae</taxon>
        <taxon>Serpentinicella</taxon>
    </lineage>
</organism>
<dbReference type="InterPro" id="IPR036291">
    <property type="entry name" value="NAD(P)-bd_dom_sf"/>
</dbReference>
<evidence type="ECO:0000313" key="8">
    <source>
        <dbReference type="Proteomes" id="UP000295504"/>
    </source>
</evidence>
<dbReference type="UniPathway" id="UPA00246"/>
<dbReference type="Pfam" id="PF08125">
    <property type="entry name" value="Mannitol_dh_C"/>
    <property type="match status" value="1"/>
</dbReference>
<gene>
    <name evidence="4" type="primary">uxaB</name>
    <name evidence="7" type="ORF">EDD79_100581</name>
</gene>
<dbReference type="AlphaFoldDB" id="A0A4V2T4H7"/>
<keyword evidence="2 4" id="KW-0520">NAD</keyword>
<comment type="catalytic activity">
    <reaction evidence="4">
        <text>D-altronate + NAD(+) = keto-D-tagaturonate + NADH + H(+)</text>
        <dbReference type="Rhea" id="RHEA:17813"/>
        <dbReference type="ChEBI" id="CHEBI:15378"/>
        <dbReference type="ChEBI" id="CHEBI:17360"/>
        <dbReference type="ChEBI" id="CHEBI:17886"/>
        <dbReference type="ChEBI" id="CHEBI:57540"/>
        <dbReference type="ChEBI" id="CHEBI:57945"/>
        <dbReference type="EC" id="1.1.1.58"/>
    </reaction>
</comment>
<dbReference type="InterPro" id="IPR000669">
    <property type="entry name" value="Mannitol_DH"/>
</dbReference>
<dbReference type="RefSeq" id="WP_132847729.1">
    <property type="nucleotide sequence ID" value="NZ_CP058648.1"/>
</dbReference>
<dbReference type="InterPro" id="IPR023668">
    <property type="entry name" value="Altronate_OxRdtase"/>
</dbReference>
<dbReference type="InterPro" id="IPR008927">
    <property type="entry name" value="6-PGluconate_DH-like_C_sf"/>
</dbReference>
<keyword evidence="1 4" id="KW-0560">Oxidoreductase</keyword>
<dbReference type="GO" id="GO:0009026">
    <property type="term" value="F:tagaturonate reductase activity"/>
    <property type="evidence" value="ECO:0007669"/>
    <property type="project" value="UniProtKB-UniRule"/>
</dbReference>
<evidence type="ECO:0000256" key="2">
    <source>
        <dbReference type="ARBA" id="ARBA00023027"/>
    </source>
</evidence>
<evidence type="ECO:0000256" key="4">
    <source>
        <dbReference type="HAMAP-Rule" id="MF_00670"/>
    </source>
</evidence>
<dbReference type="PANTHER" id="PTHR30524:SF0">
    <property type="entry name" value="ALTRONATE OXIDOREDUCTASE-RELATED"/>
    <property type="match status" value="1"/>
</dbReference>
<proteinExistence type="inferred from homology"/>
<dbReference type="Gene3D" id="3.40.50.720">
    <property type="entry name" value="NAD(P)-binding Rossmann-like Domain"/>
    <property type="match status" value="1"/>
</dbReference>
<reference evidence="7 8" key="1">
    <citation type="submission" date="2019-03" db="EMBL/GenBank/DDBJ databases">
        <title>Genomic Encyclopedia of Type Strains, Phase IV (KMG-IV): sequencing the most valuable type-strain genomes for metagenomic binning, comparative biology and taxonomic classification.</title>
        <authorList>
            <person name="Goeker M."/>
        </authorList>
    </citation>
    <scope>NUCLEOTIDE SEQUENCE [LARGE SCALE GENOMIC DNA]</scope>
    <source>
        <strain evidence="7 8">DSM 100013</strain>
    </source>
</reference>
<dbReference type="InterPro" id="IPR013131">
    <property type="entry name" value="Mannitol_DH_N"/>
</dbReference>
<keyword evidence="8" id="KW-1185">Reference proteome</keyword>
<feature type="domain" description="Mannitol dehydrogenase N-terminal" evidence="5">
    <location>
        <begin position="15"/>
        <end position="259"/>
    </location>
</feature>
<comment type="pathway">
    <text evidence="4">Carbohydrate metabolism; pentose and glucuronate interconversion.</text>
</comment>
<dbReference type="Proteomes" id="UP000295504">
    <property type="component" value="Unassembled WGS sequence"/>
</dbReference>
<dbReference type="Gene3D" id="1.10.1040.10">
    <property type="entry name" value="N-(1-d-carboxylethyl)-l-norvaline Dehydrogenase, domain 2"/>
    <property type="match status" value="1"/>
</dbReference>
<dbReference type="GO" id="GO:0008926">
    <property type="term" value="F:mannitol-1-phosphate 5-dehydrogenase activity"/>
    <property type="evidence" value="ECO:0007669"/>
    <property type="project" value="UniProtKB-EC"/>
</dbReference>
<dbReference type="Pfam" id="PF01232">
    <property type="entry name" value="Mannitol_dh"/>
    <property type="match status" value="1"/>
</dbReference>
<evidence type="ECO:0000313" key="7">
    <source>
        <dbReference type="EMBL" id="TCQ05264.1"/>
    </source>
</evidence>
<protein>
    <recommendedName>
        <fullName evidence="4">Altronate oxidoreductase</fullName>
        <ecNumber evidence="4">1.1.1.58</ecNumber>
    </recommendedName>
    <alternativeName>
        <fullName evidence="4">Tagaturonate dehydrogenase</fullName>
    </alternativeName>
    <alternativeName>
        <fullName evidence="4">Tagaturonate reductase</fullName>
    </alternativeName>
</protein>
<dbReference type="OrthoDB" id="9768714at2"/>
<feature type="binding site" evidence="4">
    <location>
        <begin position="17"/>
        <end position="28"/>
    </location>
    <ligand>
        <name>NAD(+)</name>
        <dbReference type="ChEBI" id="CHEBI:57540"/>
    </ligand>
</feature>
<evidence type="ECO:0000256" key="1">
    <source>
        <dbReference type="ARBA" id="ARBA00023002"/>
    </source>
</evidence>
<dbReference type="GO" id="GO:0019592">
    <property type="term" value="P:mannitol catabolic process"/>
    <property type="evidence" value="ECO:0007669"/>
    <property type="project" value="TreeGrafter"/>
</dbReference>
<evidence type="ECO:0000259" key="6">
    <source>
        <dbReference type="Pfam" id="PF08125"/>
    </source>
</evidence>
<dbReference type="InterPro" id="IPR013118">
    <property type="entry name" value="Mannitol_DH_C"/>
</dbReference>
<dbReference type="EC" id="1.1.1.58" evidence="4"/>
<dbReference type="EMBL" id="SLYC01000005">
    <property type="protein sequence ID" value="TCQ05264.1"/>
    <property type="molecule type" value="Genomic_DNA"/>
</dbReference>
<feature type="domain" description="Mannitol dehydrogenase C-terminal" evidence="6">
    <location>
        <begin position="271"/>
        <end position="468"/>
    </location>
</feature>
<comment type="caution">
    <text evidence="7">The sequence shown here is derived from an EMBL/GenBank/DDBJ whole genome shotgun (WGS) entry which is preliminary data.</text>
</comment>
<dbReference type="InterPro" id="IPR013328">
    <property type="entry name" value="6PGD_dom2"/>
</dbReference>
<dbReference type="SUPFAM" id="SSF48179">
    <property type="entry name" value="6-phosphogluconate dehydrogenase C-terminal domain-like"/>
    <property type="match status" value="1"/>
</dbReference>
<comment type="similarity">
    <text evidence="4">Belongs to the mannitol dehydrogenase family. UxaB subfamily.</text>
</comment>
<comment type="catalytic activity">
    <reaction evidence="3">
        <text>D-mannitol 1-phosphate + NAD(+) = beta-D-fructose 6-phosphate + NADH + H(+)</text>
        <dbReference type="Rhea" id="RHEA:19661"/>
        <dbReference type="ChEBI" id="CHEBI:15378"/>
        <dbReference type="ChEBI" id="CHEBI:57540"/>
        <dbReference type="ChEBI" id="CHEBI:57634"/>
        <dbReference type="ChEBI" id="CHEBI:57945"/>
        <dbReference type="ChEBI" id="CHEBI:61381"/>
        <dbReference type="EC" id="1.1.1.17"/>
    </reaction>
</comment>
<name>A0A4V2T4H7_9FIRM</name>